<keyword evidence="11" id="KW-1185">Reference proteome</keyword>
<evidence type="ECO:0000313" key="10">
    <source>
        <dbReference type="EMBL" id="EKN68104.1"/>
    </source>
</evidence>
<dbReference type="Pfam" id="PF00108">
    <property type="entry name" value="Thiolase_N"/>
    <property type="match status" value="1"/>
</dbReference>
<dbReference type="GO" id="GO:0006635">
    <property type="term" value="P:fatty acid beta-oxidation"/>
    <property type="evidence" value="ECO:0007669"/>
    <property type="project" value="TreeGrafter"/>
</dbReference>
<dbReference type="STRING" id="1131731.BAZO_06309"/>
<comment type="similarity">
    <text evidence="1 7">Belongs to the thiolase-like superfamily. Thiolase family.</text>
</comment>
<keyword evidence="3 7" id="KW-0808">Transferase</keyword>
<accession>K6DII0</accession>
<protein>
    <recommendedName>
        <fullName evidence="2">acetyl-CoA C-acetyltransferase</fullName>
        <ecNumber evidence="2">2.3.1.9</ecNumber>
    </recommendedName>
    <alternativeName>
        <fullName evidence="5">Acetoacetyl-CoA thiolase</fullName>
    </alternativeName>
</protein>
<dbReference type="EMBL" id="AJLR01000042">
    <property type="protein sequence ID" value="EKN68104.1"/>
    <property type="molecule type" value="Genomic_DNA"/>
</dbReference>
<dbReference type="InterPro" id="IPR020615">
    <property type="entry name" value="Thiolase_acyl_enz_int_AS"/>
</dbReference>
<dbReference type="InterPro" id="IPR002155">
    <property type="entry name" value="Thiolase"/>
</dbReference>
<dbReference type="SUPFAM" id="SSF53901">
    <property type="entry name" value="Thiolase-like"/>
    <property type="match status" value="2"/>
</dbReference>
<dbReference type="RefSeq" id="WP_003330482.1">
    <property type="nucleotide sequence ID" value="NZ_AJLR01000042.1"/>
</dbReference>
<dbReference type="PROSITE" id="PS00737">
    <property type="entry name" value="THIOLASE_2"/>
    <property type="match status" value="1"/>
</dbReference>
<evidence type="ECO:0000256" key="3">
    <source>
        <dbReference type="ARBA" id="ARBA00022679"/>
    </source>
</evidence>
<dbReference type="PROSITE" id="PS00098">
    <property type="entry name" value="THIOLASE_1"/>
    <property type="match status" value="1"/>
</dbReference>
<dbReference type="InterPro" id="IPR020616">
    <property type="entry name" value="Thiolase_N"/>
</dbReference>
<dbReference type="Pfam" id="PF02803">
    <property type="entry name" value="Thiolase_C"/>
    <property type="match status" value="1"/>
</dbReference>
<comment type="caution">
    <text evidence="10">The sequence shown here is derived from an EMBL/GenBank/DDBJ whole genome shotgun (WGS) entry which is preliminary data.</text>
</comment>
<dbReference type="PROSITE" id="PS00099">
    <property type="entry name" value="THIOLASE_3"/>
    <property type="match status" value="1"/>
</dbReference>
<dbReference type="PANTHER" id="PTHR18919:SF107">
    <property type="entry name" value="ACETYL-COA ACETYLTRANSFERASE, CYTOSOLIC"/>
    <property type="match status" value="1"/>
</dbReference>
<dbReference type="AlphaFoldDB" id="K6DII0"/>
<evidence type="ECO:0000256" key="6">
    <source>
        <dbReference type="PIRSR" id="PIRSR000429-1"/>
    </source>
</evidence>
<organism evidence="10 11">
    <name type="scientific">Schinkia azotoformans LMG 9581</name>
    <dbReference type="NCBI Taxonomy" id="1131731"/>
    <lineage>
        <taxon>Bacteria</taxon>
        <taxon>Bacillati</taxon>
        <taxon>Bacillota</taxon>
        <taxon>Bacilli</taxon>
        <taxon>Bacillales</taxon>
        <taxon>Bacillaceae</taxon>
        <taxon>Calidifontibacillus/Schinkia group</taxon>
        <taxon>Schinkia</taxon>
    </lineage>
</organism>
<dbReference type="EC" id="2.3.1.9" evidence="2"/>
<evidence type="ECO:0000259" key="9">
    <source>
        <dbReference type="Pfam" id="PF02803"/>
    </source>
</evidence>
<keyword evidence="4 7" id="KW-0012">Acyltransferase</keyword>
<evidence type="ECO:0000256" key="7">
    <source>
        <dbReference type="RuleBase" id="RU003557"/>
    </source>
</evidence>
<evidence type="ECO:0000256" key="1">
    <source>
        <dbReference type="ARBA" id="ARBA00010982"/>
    </source>
</evidence>
<evidence type="ECO:0000256" key="5">
    <source>
        <dbReference type="ARBA" id="ARBA00030755"/>
    </source>
</evidence>
<gene>
    <name evidence="10" type="ORF">BAZO_06309</name>
</gene>
<dbReference type="GeneID" id="89469786"/>
<dbReference type="InterPro" id="IPR020617">
    <property type="entry name" value="Thiolase_C"/>
</dbReference>
<dbReference type="FunFam" id="3.40.47.10:FF:000010">
    <property type="entry name" value="Acetyl-CoA acetyltransferase (Thiolase)"/>
    <property type="match status" value="1"/>
</dbReference>
<evidence type="ECO:0000256" key="2">
    <source>
        <dbReference type="ARBA" id="ARBA00012705"/>
    </source>
</evidence>
<dbReference type="GO" id="GO:0003985">
    <property type="term" value="F:acetyl-CoA C-acetyltransferase activity"/>
    <property type="evidence" value="ECO:0007669"/>
    <property type="project" value="UniProtKB-EC"/>
</dbReference>
<dbReference type="PATRIC" id="fig|1131731.3.peg.1319"/>
<dbReference type="InterPro" id="IPR020613">
    <property type="entry name" value="Thiolase_CS"/>
</dbReference>
<feature type="active site" description="Proton acceptor" evidence="6">
    <location>
        <position position="378"/>
    </location>
</feature>
<dbReference type="InterPro" id="IPR020610">
    <property type="entry name" value="Thiolase_AS"/>
</dbReference>
<feature type="active site" description="Proton acceptor" evidence="6">
    <location>
        <position position="348"/>
    </location>
</feature>
<sequence>MSEVYIVDGARTAFGKFGGSFTNMSATELGTATAVEAMKRSKVVPEQINHVIFGNVIHTQKSAPYLSRHIGLYSGIPQEVPALTLNRLCGSGMQSVVCAAQHILVGDANIVLAGGAENMSQAPFSNFTQRFGPKMGNLSSEDMLLATLTDQYTGKGMGMTAEKLAEMYEISRTEQDLFAIESNKRAAKAATNQIFAEEIVPVKVKTRKGSIMISKDEHLKPDASLESMSLLKPSFKQDGTVTAGNASGINDGAVSLIVAGKNAVVENNLKPIARIVSWAVAGVDPSIMGIGPVPAIKKALERAELTLADIDVVEVNEAFAAQYLAVEKELSLDREKTNVNGGAIALGHPVGASGARILLSSAYELRRRNGRYAVASLCIGGGQGIAMVIEHV</sequence>
<feature type="domain" description="Thiolase N-terminal" evidence="8">
    <location>
        <begin position="4"/>
        <end position="259"/>
    </location>
</feature>
<proteinExistence type="inferred from homology"/>
<dbReference type="NCBIfam" id="TIGR01930">
    <property type="entry name" value="AcCoA-C-Actrans"/>
    <property type="match status" value="1"/>
</dbReference>
<dbReference type="CDD" id="cd00751">
    <property type="entry name" value="thiolase"/>
    <property type="match status" value="1"/>
</dbReference>
<evidence type="ECO:0000256" key="4">
    <source>
        <dbReference type="ARBA" id="ARBA00023315"/>
    </source>
</evidence>
<evidence type="ECO:0000313" key="11">
    <source>
        <dbReference type="Proteomes" id="UP000006315"/>
    </source>
</evidence>
<name>K6DII0_SCHAZ</name>
<evidence type="ECO:0000259" key="8">
    <source>
        <dbReference type="Pfam" id="PF00108"/>
    </source>
</evidence>
<dbReference type="PANTHER" id="PTHR18919">
    <property type="entry name" value="ACETYL-COA C-ACYLTRANSFERASE"/>
    <property type="match status" value="1"/>
</dbReference>
<dbReference type="InterPro" id="IPR016039">
    <property type="entry name" value="Thiolase-like"/>
</dbReference>
<dbReference type="Gene3D" id="3.40.47.10">
    <property type="match status" value="2"/>
</dbReference>
<dbReference type="Proteomes" id="UP000006315">
    <property type="component" value="Unassembled WGS sequence"/>
</dbReference>
<feature type="domain" description="Thiolase C-terminal" evidence="9">
    <location>
        <begin position="269"/>
        <end position="390"/>
    </location>
</feature>
<dbReference type="PIRSF" id="PIRSF000429">
    <property type="entry name" value="Ac-CoA_Ac_transf"/>
    <property type="match status" value="1"/>
</dbReference>
<feature type="active site" description="Acyl-thioester intermediate" evidence="6">
    <location>
        <position position="89"/>
    </location>
</feature>
<reference evidence="10 11" key="1">
    <citation type="journal article" date="2012" name="Front. Microbiol.">
        <title>Redundancy and modularity in membrane-associated dissimilatory nitrate reduction in Bacillus.</title>
        <authorList>
            <person name="Heylen K."/>
            <person name="Keltjens J."/>
        </authorList>
    </citation>
    <scope>NUCLEOTIDE SEQUENCE [LARGE SCALE GENOMIC DNA]</scope>
    <source>
        <strain evidence="10 11">LMG 9581</strain>
    </source>
</reference>